<evidence type="ECO:0000256" key="6">
    <source>
        <dbReference type="ARBA" id="ARBA00022695"/>
    </source>
</evidence>
<keyword evidence="4" id="KW-0597">Phosphoprotein</keyword>
<dbReference type="Gene3D" id="1.10.150.390">
    <property type="match status" value="1"/>
</dbReference>
<reference evidence="19 20" key="2">
    <citation type="submission" date="2024-01" db="EMBL/GenBank/DDBJ databases">
        <title>Comparative genomics of Cryptococcus and Kwoniella reveals pathogenesis evolution and contrasting modes of karyotype evolution via chromosome fusion or intercentromeric recombination.</title>
        <authorList>
            <person name="Coelho M.A."/>
            <person name="David-Palma M."/>
            <person name="Shea T."/>
            <person name="Bowers K."/>
            <person name="Mcginley-Smith S."/>
            <person name="Mohammad A.W."/>
            <person name="Gnirke A."/>
            <person name="Yurkov A.M."/>
            <person name="Nowrousian M."/>
            <person name="Sun S."/>
            <person name="Cuomo C.A."/>
            <person name="Heitman J."/>
        </authorList>
    </citation>
    <scope>NUCLEOTIDE SEQUENCE [LARGE SCALE GENOMIC DNA]</scope>
    <source>
        <strain evidence="19 20">IND107</strain>
    </source>
</reference>
<evidence type="ECO:0000259" key="18">
    <source>
        <dbReference type="SMART" id="SM00663"/>
    </source>
</evidence>
<comment type="function">
    <text evidence="15">DNA-dependent RNA polymerase catalyzes the transcription of DNA into RNA using the four ribonucleoside triphosphates as substrates.</text>
</comment>
<keyword evidence="13" id="KW-0539">Nucleus</keyword>
<dbReference type="Gene3D" id="6.10.250.2940">
    <property type="match status" value="1"/>
</dbReference>
<dbReference type="Pfam" id="PF00623">
    <property type="entry name" value="RNA_pol_Rpb1_2"/>
    <property type="match status" value="1"/>
</dbReference>
<evidence type="ECO:0000256" key="2">
    <source>
        <dbReference type="ARBA" id="ARBA00006460"/>
    </source>
</evidence>
<evidence type="ECO:0000256" key="9">
    <source>
        <dbReference type="ARBA" id="ARBA00022833"/>
    </source>
</evidence>
<keyword evidence="5 15" id="KW-0808">Transferase</keyword>
<keyword evidence="6 15" id="KW-0548">Nucleotidyltransferase</keyword>
<dbReference type="Gene3D" id="1.10.132.30">
    <property type="match status" value="1"/>
</dbReference>
<dbReference type="Proteomes" id="UP000054399">
    <property type="component" value="Unassembled WGS sequence"/>
</dbReference>
<feature type="compositionally biased region" description="Low complexity" evidence="17">
    <location>
        <begin position="1596"/>
        <end position="1633"/>
    </location>
</feature>
<dbReference type="RefSeq" id="XP_066614034.1">
    <property type="nucleotide sequence ID" value="XM_066757650.1"/>
</dbReference>
<dbReference type="Gene3D" id="3.30.1490.180">
    <property type="entry name" value="RNA polymerase ii"/>
    <property type="match status" value="1"/>
</dbReference>
<feature type="compositionally biased region" description="Low complexity" evidence="17">
    <location>
        <begin position="1703"/>
        <end position="1751"/>
    </location>
</feature>
<keyword evidence="10" id="KW-0460">Magnesium</keyword>
<evidence type="ECO:0000256" key="10">
    <source>
        <dbReference type="ARBA" id="ARBA00022842"/>
    </source>
</evidence>
<dbReference type="Gene3D" id="4.10.860.120">
    <property type="entry name" value="RNA polymerase II, clamp domain"/>
    <property type="match status" value="1"/>
</dbReference>
<dbReference type="PRINTS" id="PR01217">
    <property type="entry name" value="PRICHEXTENSN"/>
</dbReference>
<keyword evidence="7" id="KW-0479">Metal-binding</keyword>
<comment type="similarity">
    <text evidence="2 15">Belongs to the RNA polymerase beta' chain family.</text>
</comment>
<dbReference type="InterPro" id="IPR038593">
    <property type="entry name" value="RNA_pol_Rpb1_7_sf"/>
</dbReference>
<comment type="subcellular location">
    <subcellularLocation>
        <location evidence="1">Nucleus</location>
    </subcellularLocation>
</comment>
<evidence type="ECO:0000256" key="3">
    <source>
        <dbReference type="ARBA" id="ARBA00022478"/>
    </source>
</evidence>
<evidence type="ECO:0000256" key="8">
    <source>
        <dbReference type="ARBA" id="ARBA00022737"/>
    </source>
</evidence>
<gene>
    <name evidence="19" type="ORF">I308_103149</name>
</gene>
<evidence type="ECO:0000256" key="4">
    <source>
        <dbReference type="ARBA" id="ARBA00022553"/>
    </source>
</evidence>
<feature type="coiled-coil region" evidence="16">
    <location>
        <begin position="693"/>
        <end position="720"/>
    </location>
</feature>
<dbReference type="InterPro" id="IPR007080">
    <property type="entry name" value="RNA_pol_Rpb1_1"/>
</dbReference>
<dbReference type="Pfam" id="PF04990">
    <property type="entry name" value="RNA_pol_Rpb1_7"/>
    <property type="match status" value="1"/>
</dbReference>
<evidence type="ECO:0000256" key="11">
    <source>
        <dbReference type="ARBA" id="ARBA00023125"/>
    </source>
</evidence>
<comment type="catalytic activity">
    <reaction evidence="14 15">
        <text>RNA(n) + a ribonucleoside 5'-triphosphate = RNA(n+1) + diphosphate</text>
        <dbReference type="Rhea" id="RHEA:21248"/>
        <dbReference type="Rhea" id="RHEA-COMP:14527"/>
        <dbReference type="Rhea" id="RHEA-COMP:17342"/>
        <dbReference type="ChEBI" id="CHEBI:33019"/>
        <dbReference type="ChEBI" id="CHEBI:61557"/>
        <dbReference type="ChEBI" id="CHEBI:140395"/>
        <dbReference type="EC" id="2.7.7.6"/>
    </reaction>
</comment>
<keyword evidence="3 15" id="KW-0240">DNA-directed RNA polymerase</keyword>
<dbReference type="InterPro" id="IPR006592">
    <property type="entry name" value="RNA_pol_N"/>
</dbReference>
<feature type="compositionally biased region" description="Low complexity" evidence="17">
    <location>
        <begin position="1642"/>
        <end position="1695"/>
    </location>
</feature>
<evidence type="ECO:0000256" key="15">
    <source>
        <dbReference type="RuleBase" id="RU004279"/>
    </source>
</evidence>
<evidence type="ECO:0000256" key="13">
    <source>
        <dbReference type="ARBA" id="ARBA00023242"/>
    </source>
</evidence>
<evidence type="ECO:0000313" key="20">
    <source>
        <dbReference type="Proteomes" id="UP000054399"/>
    </source>
</evidence>
<dbReference type="PANTHER" id="PTHR19376:SF37">
    <property type="entry name" value="DNA-DIRECTED RNA POLYMERASE II SUBUNIT RPB1"/>
    <property type="match status" value="1"/>
</dbReference>
<dbReference type="Pfam" id="PF05000">
    <property type="entry name" value="RNA_pol_Rpb1_4"/>
    <property type="match status" value="1"/>
</dbReference>
<dbReference type="Pfam" id="PF04997">
    <property type="entry name" value="RNA_pol_Rpb1_1"/>
    <property type="match status" value="1"/>
</dbReference>
<evidence type="ECO:0000256" key="12">
    <source>
        <dbReference type="ARBA" id="ARBA00023163"/>
    </source>
</evidence>
<dbReference type="Pfam" id="PF04998">
    <property type="entry name" value="RNA_pol_Rpb1_5"/>
    <property type="match status" value="1"/>
</dbReference>
<dbReference type="CDD" id="cd02733">
    <property type="entry name" value="RNAP_II_RPB1_N"/>
    <property type="match status" value="1"/>
</dbReference>
<keyword evidence="16" id="KW-0175">Coiled coil</keyword>
<dbReference type="InterPro" id="IPR007075">
    <property type="entry name" value="RNA_pol_Rpb1_6"/>
</dbReference>
<dbReference type="InterPro" id="IPR007083">
    <property type="entry name" value="RNA_pol_Rpb1_4"/>
</dbReference>
<dbReference type="CDD" id="cd02584">
    <property type="entry name" value="RNAP_II_Rpb1_C"/>
    <property type="match status" value="1"/>
</dbReference>
<keyword evidence="20" id="KW-1185">Reference proteome</keyword>
<dbReference type="Pfam" id="PF04992">
    <property type="entry name" value="RNA_pol_Rpb1_6"/>
    <property type="match status" value="1"/>
</dbReference>
<dbReference type="Gene3D" id="3.30.1360.140">
    <property type="match status" value="1"/>
</dbReference>
<dbReference type="SMART" id="SM00663">
    <property type="entry name" value="RPOLA_N"/>
    <property type="match status" value="1"/>
</dbReference>
<dbReference type="EC" id="2.7.7.6" evidence="15"/>
<evidence type="ECO:0000256" key="17">
    <source>
        <dbReference type="SAM" id="MobiDB-lite"/>
    </source>
</evidence>
<sequence>MTVTFPYSSAPVKQVKEIQFGIMSPEEIKAFSVAKIESTEVLDENGKQKVGGLMDPKMGTIDRNFKCQTCLEGMSECPGHFGHIELARPVFHQGFIVKVKKILECVCYSCGKLKVDMRDPMVANAVRRIKAQHRLKAIWALAKDKKICEPDELDEKDNGDATFEDEYLQEKKAAMKGHGGCGHEQPVWRKKGLKLLGVWKPTDKGEDEATEPEERNVSPGEVYNILKKITPGDLHIMGLNADYARPDWMILTVLPVPPAAVRPSIAVDGGAMRSEDDLTYKLSQIIKFNGVVRRMEAEGVPPSVVNEQFDLLQYHVCTYMDNDIAGLPRDQQKGGRAIKAIRARLKGKEGRMRGNLMGKRVDFSARTVITGDPNLQLDQVGVPKSIAMTLTYPERVTPYNIVYLQTLVNNGPATYPGARYYVKDTGERVDLKYRKSGEPISLQFGWIVERHLKDGDYVLFNRQPSLHKMSMMSHRVKLMNYSTFRLNLSVTSPYNADFDGDEMNLHVPQSEETRAELSQIAWVPRQIVSPQANKPVMGIVQDTLCGIRKFTLRDNFLDWLQVQHILLWLPEWDGTIPPPAIFKPKPMWTGKQLLSMTIPKGINITYKNNEKPSPIDVTDENVLIENGELVHGTIVKNMAGSANNGLVHVIFRELGHVAARDFFSAVQRVVNYWLLHYGFSVGIGDTIVDKATMAGITNRMVEAKEAVQKLIQEAEANRMKPKPGMTIRETLEASIAAELNKARDWTGKTTQDNLKADNNVKQMVVSGAKGSFINISQMSGVVGQQFVEGKRIAFGFRHRSLPHFSKDDYGPESRGFVENSYLRGLTPQEFWFHAMGGREGLIDTAVKTAETGYIQRRLVKAMEDLKVAYDGTVRNSVNEVVQFLYGEDGMDGAAMEKQSLDIIRLSDRAFERRYKIDVLGGNGFSKGVLQAGIDQSSISLQKLLDEEFAQISEDRHILRSEIYQDGTPGHPLPVNIQRVIQNSQQIFHIDPRVPSDLDPVYLLEQREALAERLLVVRGDDKLSRAAQKNATLVFNMLLRSHLATRRVLEEYHLNRVAFDWVIGEVEQIFNKAVVNAAEMVGTLAAQSIGEPATQMTLNTFHYAGVASKSVTGGVPRLKEIINVAVNIRTPALNVYLDPEYSKTEEDAHQIMRKLTYTRLRDITATVEIFYDPKLDSTDIEEDKDFVDAFFAIPDEDIRLELHSPWLLRLELDRAKVLEGGYEMSQIVDAIADTVGKDVFVIHSEDNAPKLVIRIRVVAEKEDEELLGDEDMFLKRIEGTLLDQVELGGITGITRVFISEGKQVVVSQNGEYDQQKEWFLETDGINLKEVMAVDGVNAFRTYSNNCFEVYETLGIEAARNALYKELNGVIEMGGSYVNYRHLALLCDLMCSKGALMSITRHGINRTDAGALSRAAFEETVEILLEAAAVGDIDDCKGVAENVLLGQMAPMGTGAFDVSLDMNMLKDVIVDHRLPVQNMMAAGMAGGMTPGGAMTPYDNLSPMWGGDKGALGHAAFSPIQSSANDEGGNFAYMGYGQSPMHGGMSPAGYSPSSPAGYSPTSPFAVTSPAYSPTSPFAGAAAGAASPWVGRGGYGATSPAYSPTSPQYSPTSPQFSPTSPSFSPSSPTYSPASPAYGGAGVGNRASPYSPTSPAYSPTSPMGGITSPQYSPTSPRYSPTSPAFSPTSPSYSPTSPAPFQATSPRYSPTSPQFSPTSPTYSPASPAYSPTSPQYSPTSPAYSPTSPAYSPTSPAYGGAAPNGGTAQQQNGPARPGWGNAGGYGTSPSWKS</sequence>
<evidence type="ECO:0000256" key="1">
    <source>
        <dbReference type="ARBA" id="ARBA00004123"/>
    </source>
</evidence>
<reference evidence="20" key="1">
    <citation type="submission" date="2015-01" db="EMBL/GenBank/DDBJ databases">
        <title>The Genome Sequence of Cryptococcus gattii MMRL2647.</title>
        <authorList>
            <consortium name="The Broad Institute Genomics Platform"/>
            <person name="Cuomo C."/>
            <person name="Litvintseva A."/>
            <person name="Chen Y."/>
            <person name="Heitman J."/>
            <person name="Sun S."/>
            <person name="Springer D."/>
            <person name="Dromer F."/>
            <person name="Young S."/>
            <person name="Zeng Q."/>
            <person name="Gargeya S."/>
            <person name="Abouelleil A."/>
            <person name="Alvarado L."/>
            <person name="Chapman S.B."/>
            <person name="Gainer-Dewar J."/>
            <person name="Goldberg J."/>
            <person name="Griggs A."/>
            <person name="Gujja S."/>
            <person name="Hansen M."/>
            <person name="Howarth C."/>
            <person name="Imamovic A."/>
            <person name="Larimer J."/>
            <person name="Murphy C."/>
            <person name="Naylor J."/>
            <person name="Pearson M."/>
            <person name="Priest M."/>
            <person name="Roberts A."/>
            <person name="Saif S."/>
            <person name="Shea T."/>
            <person name="Sykes S."/>
            <person name="Wortman J."/>
            <person name="Nusbaum C."/>
            <person name="Birren B."/>
        </authorList>
    </citation>
    <scope>NUCLEOTIDE SEQUENCE [LARGE SCALE GENOMIC DNA]</scope>
    <source>
        <strain evidence="20">IND107</strain>
    </source>
</reference>
<dbReference type="InterPro" id="IPR044893">
    <property type="entry name" value="RNA_pol_Rpb1_clamp_domain"/>
</dbReference>
<dbReference type="GeneID" id="91990005"/>
<evidence type="ECO:0000313" key="19">
    <source>
        <dbReference type="EMBL" id="KAL0249847.1"/>
    </source>
</evidence>
<dbReference type="InterPro" id="IPR007073">
    <property type="entry name" value="RNA_pol_Rpb1_7"/>
</dbReference>
<dbReference type="InterPro" id="IPR042102">
    <property type="entry name" value="RNA_pol_Rpb1_3_sf"/>
</dbReference>
<feature type="region of interest" description="Disordered" evidence="17">
    <location>
        <begin position="1596"/>
        <end position="1786"/>
    </location>
</feature>
<evidence type="ECO:0000256" key="14">
    <source>
        <dbReference type="ARBA" id="ARBA00048552"/>
    </source>
</evidence>
<dbReference type="InterPro" id="IPR045867">
    <property type="entry name" value="DNA-dir_RpoC_beta_prime"/>
</dbReference>
<dbReference type="Gene3D" id="6.20.50.80">
    <property type="match status" value="1"/>
</dbReference>
<dbReference type="InterPro" id="IPR000722">
    <property type="entry name" value="RNA_pol_asu"/>
</dbReference>
<feature type="domain" description="RNA polymerase N-terminal" evidence="18">
    <location>
        <begin position="247"/>
        <end position="551"/>
    </location>
</feature>
<dbReference type="Pfam" id="PF05001">
    <property type="entry name" value="RNA_pol_Rpb1_R"/>
    <property type="match status" value="9"/>
</dbReference>
<keyword evidence="9" id="KW-0862">Zinc</keyword>
<name>A0ABR3BTT4_9TREE</name>
<dbReference type="InterPro" id="IPR000684">
    <property type="entry name" value="RNA_pol_II_repeat_euk"/>
</dbReference>
<dbReference type="Gene3D" id="2.40.40.20">
    <property type="match status" value="1"/>
</dbReference>
<dbReference type="InterPro" id="IPR007066">
    <property type="entry name" value="RNA_pol_Rpb1_3"/>
</dbReference>
<keyword evidence="8" id="KW-0677">Repeat</keyword>
<evidence type="ECO:0000256" key="7">
    <source>
        <dbReference type="ARBA" id="ARBA00022723"/>
    </source>
</evidence>
<dbReference type="PANTHER" id="PTHR19376">
    <property type="entry name" value="DNA-DIRECTED RNA POLYMERASE"/>
    <property type="match status" value="1"/>
</dbReference>
<dbReference type="Gene3D" id="1.10.274.100">
    <property type="entry name" value="RNA polymerase Rpb1, domain 3"/>
    <property type="match status" value="1"/>
</dbReference>
<dbReference type="NCBIfam" id="NF006336">
    <property type="entry name" value="PRK08566.1"/>
    <property type="match status" value="1"/>
</dbReference>
<evidence type="ECO:0000256" key="5">
    <source>
        <dbReference type="ARBA" id="ARBA00022679"/>
    </source>
</evidence>
<protein>
    <recommendedName>
        <fullName evidence="15">DNA-directed RNA polymerase subunit</fullName>
        <ecNumber evidence="15">2.7.7.6</ecNumber>
    </recommendedName>
</protein>
<keyword evidence="12 15" id="KW-0804">Transcription</keyword>
<evidence type="ECO:0000256" key="16">
    <source>
        <dbReference type="SAM" id="Coils"/>
    </source>
</evidence>
<dbReference type="EMBL" id="ATAM02000005">
    <property type="protein sequence ID" value="KAL0249847.1"/>
    <property type="molecule type" value="Genomic_DNA"/>
</dbReference>
<keyword evidence="11" id="KW-0238">DNA-binding</keyword>
<accession>A0ABR3BTT4</accession>
<comment type="caution">
    <text evidence="19">The sequence shown here is derived from an EMBL/GenBank/DDBJ whole genome shotgun (WGS) entry which is preliminary data.</text>
</comment>
<proteinExistence type="inferred from homology"/>
<dbReference type="PROSITE" id="PS00115">
    <property type="entry name" value="RNA_POL_II_REPEAT"/>
    <property type="match status" value="2"/>
</dbReference>
<organism evidence="19 20">
    <name type="scientific">Cryptococcus tetragattii IND107</name>
    <dbReference type="NCBI Taxonomy" id="1296105"/>
    <lineage>
        <taxon>Eukaryota</taxon>
        <taxon>Fungi</taxon>
        <taxon>Dikarya</taxon>
        <taxon>Basidiomycota</taxon>
        <taxon>Agaricomycotina</taxon>
        <taxon>Tremellomycetes</taxon>
        <taxon>Tremellales</taxon>
        <taxon>Cryptococcaceae</taxon>
        <taxon>Cryptococcus</taxon>
        <taxon>Cryptococcus gattii species complex</taxon>
    </lineage>
</organism>
<dbReference type="InterPro" id="IPR038120">
    <property type="entry name" value="Rpb1_funnel_sf"/>
</dbReference>
<dbReference type="InterPro" id="IPR007081">
    <property type="entry name" value="RNA_pol_Rpb1_5"/>
</dbReference>
<dbReference type="Pfam" id="PF04983">
    <property type="entry name" value="RNA_pol_Rpb1_3"/>
    <property type="match status" value="1"/>
</dbReference>
<dbReference type="SUPFAM" id="SSF64484">
    <property type="entry name" value="beta and beta-prime subunits of DNA dependent RNA-polymerase"/>
    <property type="match status" value="1"/>
</dbReference>